<dbReference type="Pfam" id="PF01225">
    <property type="entry name" value="Mur_ligase"/>
    <property type="match status" value="1"/>
</dbReference>
<dbReference type="GO" id="GO:0016874">
    <property type="term" value="F:ligase activity"/>
    <property type="evidence" value="ECO:0007669"/>
    <property type="project" value="UniProtKB-KW"/>
</dbReference>
<sequence length="425" mass="47469">MTMEELHALFLEHTTICTDTRKITENCLFFALKGPNFNGNAFAQEALNKGAAYAIIDEVEFKTSDRFILCKDVLETLQELASHHRNHCKAKIISLTGSNGKTTTKELINAVISKKYKTIATYGNLNNHIGVPLTLLSIKENTEIAIVEMGANHKKEIESLCNIAQPDFGYITNFGKAHLEGFGSIEGVIQGKSELYDYLIAHNKYVFLNADDGIQKEKLAGYTKKMGFSTSNHHYYNITFLGVAPYVSLEVEGVQINTQLVGKYNFPNCCAAILMGKYFNIPLEDIKSAIEGYQPQNNRSQILSKDGFDIVLDAYNANPTSMKAALENFSLMDANQKTIIIGDMFELGNTAAEEHQAIADFAKQLNFDDVHLVGENFFRTKTSFHKFPSFVDLKEYLDKNPLKKGALLIKGSRGMALERILDILK</sequence>
<comment type="similarity">
    <text evidence="10">Belongs to the MurCDEF family. MurF subfamily.</text>
</comment>
<dbReference type="Pfam" id="PF08245">
    <property type="entry name" value="Mur_ligase_M"/>
    <property type="match status" value="1"/>
</dbReference>
<keyword evidence="16" id="KW-1185">Reference proteome</keyword>
<evidence type="ECO:0000256" key="2">
    <source>
        <dbReference type="ARBA" id="ARBA00022598"/>
    </source>
</evidence>
<keyword evidence="9 10" id="KW-0961">Cell wall biogenesis/degradation</keyword>
<feature type="domain" description="Mur ligase C-terminal" evidence="13">
    <location>
        <begin position="299"/>
        <end position="379"/>
    </location>
</feature>
<dbReference type="Proteomes" id="UP001221366">
    <property type="component" value="Unassembled WGS sequence"/>
</dbReference>
<accession>A0ABT5Y3H1</accession>
<protein>
    <recommendedName>
        <fullName evidence="10 11">UDP-N-acetylmuramoyl-tripeptide--D-alanyl-D-alanine ligase</fullName>
        <ecNumber evidence="10 11">6.3.2.10</ecNumber>
    </recommendedName>
    <alternativeName>
        <fullName evidence="10">D-alanyl-D-alanine-adding enzyme</fullName>
    </alternativeName>
</protein>
<comment type="subcellular location">
    <subcellularLocation>
        <location evidence="10 11">Cytoplasm</location>
    </subcellularLocation>
</comment>
<evidence type="ECO:0000256" key="4">
    <source>
        <dbReference type="ARBA" id="ARBA00022741"/>
    </source>
</evidence>
<evidence type="ECO:0000256" key="10">
    <source>
        <dbReference type="HAMAP-Rule" id="MF_02019"/>
    </source>
</evidence>
<evidence type="ECO:0000256" key="7">
    <source>
        <dbReference type="ARBA" id="ARBA00022984"/>
    </source>
</evidence>
<dbReference type="InterPro" id="IPR035911">
    <property type="entry name" value="MurE/MurF_N"/>
</dbReference>
<keyword evidence="7 10" id="KW-0573">Peptidoglycan synthesis</keyword>
<dbReference type="InterPro" id="IPR051046">
    <property type="entry name" value="MurCDEF_CellWall_CoF430Synth"/>
</dbReference>
<dbReference type="InterPro" id="IPR005863">
    <property type="entry name" value="UDP-N-AcMur_synth"/>
</dbReference>
<evidence type="ECO:0000256" key="8">
    <source>
        <dbReference type="ARBA" id="ARBA00023306"/>
    </source>
</evidence>
<evidence type="ECO:0000259" key="12">
    <source>
        <dbReference type="Pfam" id="PF01225"/>
    </source>
</evidence>
<dbReference type="RefSeq" id="WP_275617012.1">
    <property type="nucleotide sequence ID" value="NZ_JARFVB010000015.1"/>
</dbReference>
<evidence type="ECO:0000256" key="1">
    <source>
        <dbReference type="ARBA" id="ARBA00022490"/>
    </source>
</evidence>
<keyword evidence="3 10" id="KW-0132">Cell division</keyword>
<dbReference type="Gene3D" id="3.40.1390.10">
    <property type="entry name" value="MurE/MurF, N-terminal domain"/>
    <property type="match status" value="1"/>
</dbReference>
<comment type="function">
    <text evidence="10 11">Involved in cell wall formation. Catalyzes the final step in the synthesis of UDP-N-acetylmuramoyl-pentapeptide, the precursor of murein.</text>
</comment>
<keyword evidence="5 10" id="KW-0067">ATP-binding</keyword>
<dbReference type="Gene3D" id="3.90.190.20">
    <property type="entry name" value="Mur ligase, C-terminal domain"/>
    <property type="match status" value="1"/>
</dbReference>
<dbReference type="EC" id="6.3.2.10" evidence="10 11"/>
<evidence type="ECO:0000256" key="9">
    <source>
        <dbReference type="ARBA" id="ARBA00023316"/>
    </source>
</evidence>
<reference evidence="15 16" key="1">
    <citation type="submission" date="2023-03" db="EMBL/GenBank/DDBJ databases">
        <title>Muricauda XX sp. nov. and Muricauda XXX sp. nov., two novel species isolated from Okinawa Trough.</title>
        <authorList>
            <person name="Cao W."/>
            <person name="Deng X."/>
        </authorList>
    </citation>
    <scope>NUCLEOTIDE SEQUENCE [LARGE SCALE GENOMIC DNA]</scope>
    <source>
        <strain evidence="15 16">334s03</strain>
    </source>
</reference>
<dbReference type="PANTHER" id="PTHR43024:SF1">
    <property type="entry name" value="UDP-N-ACETYLMURAMOYL-TRIPEPTIDE--D-ALANYL-D-ALANINE LIGASE"/>
    <property type="match status" value="1"/>
</dbReference>
<keyword evidence="8 10" id="KW-0131">Cell cycle</keyword>
<name>A0ABT5Y3H1_9FLAO</name>
<feature type="binding site" evidence="10">
    <location>
        <begin position="97"/>
        <end position="103"/>
    </location>
    <ligand>
        <name>ATP</name>
        <dbReference type="ChEBI" id="CHEBI:30616"/>
    </ligand>
</feature>
<feature type="domain" description="Mur ligase N-terminal catalytic" evidence="12">
    <location>
        <begin position="15"/>
        <end position="83"/>
    </location>
</feature>
<dbReference type="Gene3D" id="3.40.1190.10">
    <property type="entry name" value="Mur-like, catalytic domain"/>
    <property type="match status" value="1"/>
</dbReference>
<evidence type="ECO:0000259" key="14">
    <source>
        <dbReference type="Pfam" id="PF08245"/>
    </source>
</evidence>
<dbReference type="InterPro" id="IPR013221">
    <property type="entry name" value="Mur_ligase_cen"/>
</dbReference>
<evidence type="ECO:0000256" key="6">
    <source>
        <dbReference type="ARBA" id="ARBA00022960"/>
    </source>
</evidence>
<comment type="catalytic activity">
    <reaction evidence="10 11">
        <text>D-alanyl-D-alanine + UDP-N-acetyl-alpha-D-muramoyl-L-alanyl-gamma-D-glutamyl-meso-2,6-diaminopimelate + ATP = UDP-N-acetyl-alpha-D-muramoyl-L-alanyl-gamma-D-glutamyl-meso-2,6-diaminopimeloyl-D-alanyl-D-alanine + ADP + phosphate + H(+)</text>
        <dbReference type="Rhea" id="RHEA:28374"/>
        <dbReference type="ChEBI" id="CHEBI:15378"/>
        <dbReference type="ChEBI" id="CHEBI:30616"/>
        <dbReference type="ChEBI" id="CHEBI:43474"/>
        <dbReference type="ChEBI" id="CHEBI:57822"/>
        <dbReference type="ChEBI" id="CHEBI:61386"/>
        <dbReference type="ChEBI" id="CHEBI:83905"/>
        <dbReference type="ChEBI" id="CHEBI:456216"/>
        <dbReference type="EC" id="6.3.2.10"/>
    </reaction>
</comment>
<keyword evidence="2 10" id="KW-0436">Ligase</keyword>
<dbReference type="InterPro" id="IPR004101">
    <property type="entry name" value="Mur_ligase_C"/>
</dbReference>
<evidence type="ECO:0000313" key="15">
    <source>
        <dbReference type="EMBL" id="MDF0717884.1"/>
    </source>
</evidence>
<feature type="domain" description="Mur ligase central" evidence="14">
    <location>
        <begin position="96"/>
        <end position="275"/>
    </location>
</feature>
<keyword evidence="1 10" id="KW-0963">Cytoplasm</keyword>
<evidence type="ECO:0000259" key="13">
    <source>
        <dbReference type="Pfam" id="PF02875"/>
    </source>
</evidence>
<dbReference type="SUPFAM" id="SSF53244">
    <property type="entry name" value="MurD-like peptide ligases, peptide-binding domain"/>
    <property type="match status" value="1"/>
</dbReference>
<organism evidence="15 16">
    <name type="scientific">Flagellimonas yonaguniensis</name>
    <dbReference type="NCBI Taxonomy" id="3031325"/>
    <lineage>
        <taxon>Bacteria</taxon>
        <taxon>Pseudomonadati</taxon>
        <taxon>Bacteroidota</taxon>
        <taxon>Flavobacteriia</taxon>
        <taxon>Flavobacteriales</taxon>
        <taxon>Flavobacteriaceae</taxon>
        <taxon>Flagellimonas</taxon>
    </lineage>
</organism>
<dbReference type="InterPro" id="IPR000713">
    <property type="entry name" value="Mur_ligase_N"/>
</dbReference>
<keyword evidence="6 10" id="KW-0133">Cell shape</keyword>
<comment type="pathway">
    <text evidence="10 11">Cell wall biogenesis; peptidoglycan biosynthesis.</text>
</comment>
<dbReference type="EMBL" id="JARFVB010000015">
    <property type="protein sequence ID" value="MDF0717884.1"/>
    <property type="molecule type" value="Genomic_DNA"/>
</dbReference>
<gene>
    <name evidence="10 15" type="primary">murF</name>
    <name evidence="15" type="ORF">PY092_17095</name>
</gene>
<evidence type="ECO:0000256" key="5">
    <source>
        <dbReference type="ARBA" id="ARBA00022840"/>
    </source>
</evidence>
<evidence type="ECO:0000313" key="16">
    <source>
        <dbReference type="Proteomes" id="UP001221366"/>
    </source>
</evidence>
<dbReference type="InterPro" id="IPR036615">
    <property type="entry name" value="Mur_ligase_C_dom_sf"/>
</dbReference>
<dbReference type="SUPFAM" id="SSF63418">
    <property type="entry name" value="MurE/MurF N-terminal domain"/>
    <property type="match status" value="1"/>
</dbReference>
<evidence type="ECO:0000256" key="3">
    <source>
        <dbReference type="ARBA" id="ARBA00022618"/>
    </source>
</evidence>
<keyword evidence="4 10" id="KW-0547">Nucleotide-binding</keyword>
<comment type="caution">
    <text evidence="15">The sequence shown here is derived from an EMBL/GenBank/DDBJ whole genome shotgun (WGS) entry which is preliminary data.</text>
</comment>
<dbReference type="PANTHER" id="PTHR43024">
    <property type="entry name" value="UDP-N-ACETYLMURAMOYL-TRIPEPTIDE--D-ALANYL-D-ALANINE LIGASE"/>
    <property type="match status" value="1"/>
</dbReference>
<proteinExistence type="inferred from homology"/>
<dbReference type="HAMAP" id="MF_02019">
    <property type="entry name" value="MurF"/>
    <property type="match status" value="1"/>
</dbReference>
<dbReference type="NCBIfam" id="TIGR01143">
    <property type="entry name" value="murF"/>
    <property type="match status" value="1"/>
</dbReference>
<dbReference type="SUPFAM" id="SSF53623">
    <property type="entry name" value="MurD-like peptide ligases, catalytic domain"/>
    <property type="match status" value="1"/>
</dbReference>
<dbReference type="Pfam" id="PF02875">
    <property type="entry name" value="Mur_ligase_C"/>
    <property type="match status" value="1"/>
</dbReference>
<dbReference type="InterPro" id="IPR036565">
    <property type="entry name" value="Mur-like_cat_sf"/>
</dbReference>
<evidence type="ECO:0000256" key="11">
    <source>
        <dbReference type="RuleBase" id="RU004136"/>
    </source>
</evidence>